<dbReference type="EMBL" id="FNHP01000011">
    <property type="protein sequence ID" value="SDM67390.1"/>
    <property type="molecule type" value="Genomic_DNA"/>
</dbReference>
<dbReference type="OrthoDB" id="5298032at2"/>
<evidence type="ECO:0000256" key="1">
    <source>
        <dbReference type="ARBA" id="ARBA00005322"/>
    </source>
</evidence>
<protein>
    <recommendedName>
        <fullName evidence="2">Negative regulator of flagellin synthesis</fullName>
    </recommendedName>
    <alternativeName>
        <fullName evidence="8">Anti-sigma-28 factor</fullName>
    </alternativeName>
</protein>
<proteinExistence type="inferred from homology"/>
<evidence type="ECO:0000313" key="12">
    <source>
        <dbReference type="Proteomes" id="UP000198552"/>
    </source>
</evidence>
<keyword evidence="3" id="KW-0678">Repressor</keyword>
<dbReference type="Pfam" id="PF04316">
    <property type="entry name" value="FlgM"/>
    <property type="match status" value="1"/>
</dbReference>
<evidence type="ECO:0000256" key="2">
    <source>
        <dbReference type="ARBA" id="ARBA00017823"/>
    </source>
</evidence>
<evidence type="ECO:0000259" key="10">
    <source>
        <dbReference type="Pfam" id="PF04316"/>
    </source>
</evidence>
<dbReference type="InterPro" id="IPR031316">
    <property type="entry name" value="FlgM_C"/>
</dbReference>
<dbReference type="Proteomes" id="UP000198552">
    <property type="component" value="Unassembled WGS sequence"/>
</dbReference>
<keyword evidence="5" id="KW-0805">Transcription regulation</keyword>
<dbReference type="NCBIfam" id="TIGR03824">
    <property type="entry name" value="FlgM_jcvi"/>
    <property type="match status" value="1"/>
</dbReference>
<evidence type="ECO:0000256" key="9">
    <source>
        <dbReference type="SAM" id="MobiDB-lite"/>
    </source>
</evidence>
<gene>
    <name evidence="11" type="ORF">SAMN05428957_11147</name>
</gene>
<comment type="similarity">
    <text evidence="1">Belongs to the FlgM family.</text>
</comment>
<accession>A0A1G9V5N2</accession>
<comment type="function">
    <text evidence="7">Responsible for the coupling of flagellin expression to flagellar assembly by preventing expression of the flagellin genes when a component of the middle class of proteins is defective. It negatively regulates flagellar genes by inhibiting the activity of FliA by directly binding to FliA.</text>
</comment>
<keyword evidence="4" id="KW-1005">Bacterial flagellum biogenesis</keyword>
<keyword evidence="6" id="KW-0804">Transcription</keyword>
<organism evidence="11 12">
    <name type="scientific">Oryzisolibacter propanilivorax</name>
    <dbReference type="NCBI Taxonomy" id="1527607"/>
    <lineage>
        <taxon>Bacteria</taxon>
        <taxon>Pseudomonadati</taxon>
        <taxon>Pseudomonadota</taxon>
        <taxon>Betaproteobacteria</taxon>
        <taxon>Burkholderiales</taxon>
        <taxon>Comamonadaceae</taxon>
        <taxon>Oryzisolibacter</taxon>
    </lineage>
</organism>
<sequence>MKITGNNPELTNARSAQATAARQQGKAAAPAPAAEAAAQGATRLATGGAAAAGVPVTLSSAARGVEGSRGTGDFDAAKVKAVKAAIENGTFRVDAEAVADKLLANAYETLSRSSSQG</sequence>
<feature type="region of interest" description="Disordered" evidence="9">
    <location>
        <begin position="1"/>
        <end position="44"/>
    </location>
</feature>
<feature type="compositionally biased region" description="Polar residues" evidence="9">
    <location>
        <begin position="1"/>
        <end position="12"/>
    </location>
</feature>
<evidence type="ECO:0000313" key="11">
    <source>
        <dbReference type="EMBL" id="SDM67390.1"/>
    </source>
</evidence>
<dbReference type="InterPro" id="IPR007412">
    <property type="entry name" value="FlgM"/>
</dbReference>
<dbReference type="InterPro" id="IPR035890">
    <property type="entry name" value="Anti-sigma-28_factor_FlgM_sf"/>
</dbReference>
<feature type="domain" description="Anti-sigma-28 factor FlgM C-terminal" evidence="10">
    <location>
        <begin position="56"/>
        <end position="103"/>
    </location>
</feature>
<keyword evidence="12" id="KW-1185">Reference proteome</keyword>
<evidence type="ECO:0000256" key="3">
    <source>
        <dbReference type="ARBA" id="ARBA00022491"/>
    </source>
</evidence>
<dbReference type="AlphaFoldDB" id="A0A1G9V5N2"/>
<evidence type="ECO:0000256" key="5">
    <source>
        <dbReference type="ARBA" id="ARBA00023015"/>
    </source>
</evidence>
<dbReference type="GO" id="GO:0044781">
    <property type="term" value="P:bacterial-type flagellum organization"/>
    <property type="evidence" value="ECO:0007669"/>
    <property type="project" value="UniProtKB-KW"/>
</dbReference>
<dbReference type="GO" id="GO:0045892">
    <property type="term" value="P:negative regulation of DNA-templated transcription"/>
    <property type="evidence" value="ECO:0007669"/>
    <property type="project" value="InterPro"/>
</dbReference>
<evidence type="ECO:0000256" key="7">
    <source>
        <dbReference type="ARBA" id="ARBA00024739"/>
    </source>
</evidence>
<evidence type="ECO:0000256" key="8">
    <source>
        <dbReference type="ARBA" id="ARBA00030117"/>
    </source>
</evidence>
<name>A0A1G9V5N2_9BURK</name>
<dbReference type="STRING" id="1527607.SAMN05428957_11147"/>
<evidence type="ECO:0000256" key="4">
    <source>
        <dbReference type="ARBA" id="ARBA00022795"/>
    </source>
</evidence>
<feature type="compositionally biased region" description="Low complexity" evidence="9">
    <location>
        <begin position="13"/>
        <end position="44"/>
    </location>
</feature>
<dbReference type="RefSeq" id="WP_091572221.1">
    <property type="nucleotide sequence ID" value="NZ_FNHP01000011.1"/>
</dbReference>
<reference evidence="12" key="1">
    <citation type="submission" date="2016-10" db="EMBL/GenBank/DDBJ databases">
        <authorList>
            <person name="Varghese N."/>
            <person name="Submissions S."/>
        </authorList>
    </citation>
    <scope>NUCLEOTIDE SEQUENCE [LARGE SCALE GENOMIC DNA]</scope>
    <source>
        <strain evidence="12">EPL6</strain>
    </source>
</reference>
<dbReference type="SUPFAM" id="SSF101498">
    <property type="entry name" value="Anti-sigma factor FlgM"/>
    <property type="match status" value="1"/>
</dbReference>
<evidence type="ECO:0000256" key="6">
    <source>
        <dbReference type="ARBA" id="ARBA00023163"/>
    </source>
</evidence>